<sequence length="103" mass="12187">MVKTRNRIISDKVIREFLLKHPTAKHVFERWLFDAKRGIFKNFDDLQKTFRAPDKAGKNIVFNIGGNKYRLVADIRMTENRAIFYILFVGTHKAYDQIKAEEL</sequence>
<dbReference type="RefSeq" id="WP_332922660.1">
    <property type="nucleotide sequence ID" value="NZ_AP025302.1"/>
</dbReference>
<dbReference type="EMBL" id="AP025302">
    <property type="protein sequence ID" value="BDD02446.1"/>
    <property type="molecule type" value="Genomic_DNA"/>
</dbReference>
<evidence type="ECO:0000313" key="1">
    <source>
        <dbReference type="EMBL" id="BDD02446.1"/>
    </source>
</evidence>
<dbReference type="Proteomes" id="UP001354989">
    <property type="component" value="Plasmid pPP10"/>
</dbReference>
<keyword evidence="1" id="KW-0614">Plasmid</keyword>
<keyword evidence="2" id="KW-1185">Reference proteome</keyword>
<dbReference type="InterPro" id="IPR018669">
    <property type="entry name" value="Toxin_HigB"/>
</dbReference>
<reference evidence="1 2" key="1">
    <citation type="submission" date="2021-12" db="EMBL/GenBank/DDBJ databases">
        <title>Genome sequencing of bacteria with rrn-lacking chromosome and rrn-plasmid.</title>
        <authorList>
            <person name="Anda M."/>
            <person name="Iwasaki W."/>
        </authorList>
    </citation>
    <scope>NUCLEOTIDE SEQUENCE [LARGE SCALE GENOMIC DNA]</scope>
    <source>
        <strain evidence="1 2">NBRC 101262</strain>
        <plasmid evidence="1 2">pPP10</plasmid>
    </source>
</reference>
<dbReference type="Pfam" id="PF09907">
    <property type="entry name" value="HigB_toxin"/>
    <property type="match status" value="1"/>
</dbReference>
<protein>
    <submittedName>
        <fullName evidence="1">Toxin RelE</fullName>
    </submittedName>
</protein>
<name>A0ABM7VN56_9BACT</name>
<accession>A0ABM7VN56</accession>
<proteinExistence type="predicted"/>
<evidence type="ECO:0000313" key="2">
    <source>
        <dbReference type="Proteomes" id="UP001354989"/>
    </source>
</evidence>
<geneLocation type="plasmid" evidence="1 2">
    <name>pPP10</name>
</geneLocation>
<organism evidence="1 2">
    <name type="scientific">Persicobacter psychrovividus</name>
    <dbReference type="NCBI Taxonomy" id="387638"/>
    <lineage>
        <taxon>Bacteria</taxon>
        <taxon>Pseudomonadati</taxon>
        <taxon>Bacteroidota</taxon>
        <taxon>Cytophagia</taxon>
        <taxon>Cytophagales</taxon>
        <taxon>Persicobacteraceae</taxon>
        <taxon>Persicobacter</taxon>
    </lineage>
</organism>
<gene>
    <name evidence="1" type="ORF">PEPS_47260</name>
</gene>